<reference evidence="2 3" key="1">
    <citation type="journal article" date="2019" name="Environ. Microbiol.">
        <title>Species interactions and distinct microbial communities in high Arctic permafrost affected cryosols are associated with the CH4 and CO2 gas fluxes.</title>
        <authorList>
            <person name="Altshuler I."/>
            <person name="Hamel J."/>
            <person name="Turney S."/>
            <person name="Magnuson E."/>
            <person name="Levesque R."/>
            <person name="Greer C."/>
            <person name="Whyte L.G."/>
        </authorList>
    </citation>
    <scope>NUCLEOTIDE SEQUENCE [LARGE SCALE GENOMIC DNA]</scope>
    <source>
        <strain evidence="2 3">S5.20</strain>
    </source>
</reference>
<keyword evidence="1" id="KW-0472">Membrane</keyword>
<dbReference type="InterPro" id="IPR021903">
    <property type="entry name" value="DUF3515"/>
</dbReference>
<dbReference type="AlphaFoldDB" id="A0A502EK18"/>
<dbReference type="OrthoDB" id="4422435at2"/>
<keyword evidence="1" id="KW-0812">Transmembrane</keyword>
<dbReference type="Proteomes" id="UP000320095">
    <property type="component" value="Unassembled WGS sequence"/>
</dbReference>
<name>A0A502EK18_9MYCO</name>
<comment type="caution">
    <text evidence="2">The sequence shown here is derived from an EMBL/GenBank/DDBJ whole genome shotgun (WGS) entry which is preliminary data.</text>
</comment>
<feature type="transmembrane region" description="Helical" evidence="1">
    <location>
        <begin position="16"/>
        <end position="37"/>
    </location>
</feature>
<dbReference type="Pfam" id="PF12028">
    <property type="entry name" value="DUF3515"/>
    <property type="match status" value="1"/>
</dbReference>
<proteinExistence type="predicted"/>
<accession>A0A502EK18</accession>
<evidence type="ECO:0000313" key="2">
    <source>
        <dbReference type="EMBL" id="TPG36846.1"/>
    </source>
</evidence>
<sequence>MNEFAPDDERDGPPRTLLVAAIVIAVGAVVAVLAVAATRESTPTRQPVAIAAAPAPQADSDACRALMAVLPDDLDDYHRAQAMAPAPASTAAWEAEPGSDLVVLRCGIDRPDDFVASSPLQGVDDVNWFRIPGEDRTTWVTVDRPVYIALTLPAGSGPTPIQRISTAVGQSMPAIVPNPGPIR</sequence>
<evidence type="ECO:0000256" key="1">
    <source>
        <dbReference type="SAM" id="Phobius"/>
    </source>
</evidence>
<dbReference type="EMBL" id="RCZG01000001">
    <property type="protein sequence ID" value="TPG36846.1"/>
    <property type="molecule type" value="Genomic_DNA"/>
</dbReference>
<dbReference type="RefSeq" id="WP_140687756.1">
    <property type="nucleotide sequence ID" value="NZ_RCZG01000001.1"/>
</dbReference>
<keyword evidence="3" id="KW-1185">Reference proteome</keyword>
<evidence type="ECO:0000313" key="3">
    <source>
        <dbReference type="Proteomes" id="UP000320095"/>
    </source>
</evidence>
<protein>
    <submittedName>
        <fullName evidence="2">DUF3515 domain-containing protein</fullName>
    </submittedName>
</protein>
<keyword evidence="1" id="KW-1133">Transmembrane helix</keyword>
<gene>
    <name evidence="2" type="ORF">EAH80_02760</name>
</gene>
<organism evidence="2 3">
    <name type="scientific">Mycolicibacterium hodleri</name>
    <dbReference type="NCBI Taxonomy" id="49897"/>
    <lineage>
        <taxon>Bacteria</taxon>
        <taxon>Bacillati</taxon>
        <taxon>Actinomycetota</taxon>
        <taxon>Actinomycetes</taxon>
        <taxon>Mycobacteriales</taxon>
        <taxon>Mycobacteriaceae</taxon>
        <taxon>Mycolicibacterium</taxon>
    </lineage>
</organism>